<reference evidence="2 3" key="1">
    <citation type="journal article" date="2012" name="Science">
        <title>The Paleozoic origin of enzymatic lignin decomposition reconstructed from 31 fungal genomes.</title>
        <authorList>
            <person name="Floudas D."/>
            <person name="Binder M."/>
            <person name="Riley R."/>
            <person name="Barry K."/>
            <person name="Blanchette R.A."/>
            <person name="Henrissat B."/>
            <person name="Martinez A.T."/>
            <person name="Otillar R."/>
            <person name="Spatafora J.W."/>
            <person name="Yadav J.S."/>
            <person name="Aerts A."/>
            <person name="Benoit I."/>
            <person name="Boyd A."/>
            <person name="Carlson A."/>
            <person name="Copeland A."/>
            <person name="Coutinho P.M."/>
            <person name="de Vries R.P."/>
            <person name="Ferreira P."/>
            <person name="Findley K."/>
            <person name="Foster B."/>
            <person name="Gaskell J."/>
            <person name="Glotzer D."/>
            <person name="Gorecki P."/>
            <person name="Heitman J."/>
            <person name="Hesse C."/>
            <person name="Hori C."/>
            <person name="Igarashi K."/>
            <person name="Jurgens J.A."/>
            <person name="Kallen N."/>
            <person name="Kersten P."/>
            <person name="Kohler A."/>
            <person name="Kuees U."/>
            <person name="Kumar T.K.A."/>
            <person name="Kuo A."/>
            <person name="LaButti K."/>
            <person name="Larrondo L.F."/>
            <person name="Lindquist E."/>
            <person name="Ling A."/>
            <person name="Lombard V."/>
            <person name="Lucas S."/>
            <person name="Lundell T."/>
            <person name="Martin R."/>
            <person name="McLaughlin D.J."/>
            <person name="Morgenstern I."/>
            <person name="Morin E."/>
            <person name="Murat C."/>
            <person name="Nagy L.G."/>
            <person name="Nolan M."/>
            <person name="Ohm R.A."/>
            <person name="Patyshakuliyeva A."/>
            <person name="Rokas A."/>
            <person name="Ruiz-Duenas F.J."/>
            <person name="Sabat G."/>
            <person name="Salamov A."/>
            <person name="Samejima M."/>
            <person name="Schmutz J."/>
            <person name="Slot J.C."/>
            <person name="St John F."/>
            <person name="Stenlid J."/>
            <person name="Sun H."/>
            <person name="Sun S."/>
            <person name="Syed K."/>
            <person name="Tsang A."/>
            <person name="Wiebenga A."/>
            <person name="Young D."/>
            <person name="Pisabarro A."/>
            <person name="Eastwood D.C."/>
            <person name="Martin F."/>
            <person name="Cullen D."/>
            <person name="Grigoriev I.V."/>
            <person name="Hibbett D.S."/>
        </authorList>
    </citation>
    <scope>NUCLEOTIDE SEQUENCE</scope>
    <source>
        <strain evidence="3">FP-58527</strain>
    </source>
</reference>
<dbReference type="SUPFAM" id="SSF51735">
    <property type="entry name" value="NAD(P)-binding Rossmann-fold domains"/>
    <property type="match status" value="1"/>
</dbReference>
<dbReference type="PANTHER" id="PTHR43157">
    <property type="entry name" value="PHOSPHATIDYLINOSITOL-GLYCAN BIOSYNTHESIS CLASS F PROTEIN-RELATED"/>
    <property type="match status" value="1"/>
</dbReference>
<dbReference type="Proteomes" id="UP000015241">
    <property type="component" value="Unassembled WGS sequence"/>
</dbReference>
<dbReference type="Pfam" id="PF00106">
    <property type="entry name" value="adh_short"/>
    <property type="match status" value="1"/>
</dbReference>
<keyword evidence="1" id="KW-0560">Oxidoreductase</keyword>
<accession>S8DPV6</accession>
<dbReference type="STRING" id="743788.S8DPV6"/>
<evidence type="ECO:0000313" key="3">
    <source>
        <dbReference type="Proteomes" id="UP000015241"/>
    </source>
</evidence>
<dbReference type="EMBL" id="KE504226">
    <property type="protein sequence ID" value="EPS94682.1"/>
    <property type="molecule type" value="Genomic_DNA"/>
</dbReference>
<evidence type="ECO:0000313" key="2">
    <source>
        <dbReference type="EMBL" id="EPS94682.1"/>
    </source>
</evidence>
<dbReference type="InterPro" id="IPR002347">
    <property type="entry name" value="SDR_fam"/>
</dbReference>
<dbReference type="GO" id="GO:0016491">
    <property type="term" value="F:oxidoreductase activity"/>
    <property type="evidence" value="ECO:0007669"/>
    <property type="project" value="UniProtKB-KW"/>
</dbReference>
<dbReference type="PRINTS" id="PR00081">
    <property type="entry name" value="GDHRDH"/>
</dbReference>
<dbReference type="FunCoup" id="S8DPV6">
    <property type="interactions" value="163"/>
</dbReference>
<keyword evidence="3" id="KW-1185">Reference proteome</keyword>
<dbReference type="PANTHER" id="PTHR43157:SF31">
    <property type="entry name" value="PHOSPHATIDYLINOSITOL-GLYCAN BIOSYNTHESIS CLASS F PROTEIN"/>
    <property type="match status" value="1"/>
</dbReference>
<dbReference type="AlphaFoldDB" id="S8DPV6"/>
<gene>
    <name evidence="2" type="ORF">FOMPIDRAFT_50169</name>
</gene>
<dbReference type="eggNOG" id="KOG1208">
    <property type="taxonomic scope" value="Eukaryota"/>
</dbReference>
<dbReference type="InParanoid" id="S8DPV6"/>
<protein>
    <submittedName>
        <fullName evidence="2">NAD-binding protein</fullName>
    </submittedName>
</protein>
<dbReference type="HOGENOM" id="CLU_010194_44_6_1"/>
<evidence type="ECO:0000256" key="1">
    <source>
        <dbReference type="ARBA" id="ARBA00023002"/>
    </source>
</evidence>
<proteinExistence type="predicted"/>
<dbReference type="OrthoDB" id="191139at2759"/>
<dbReference type="InterPro" id="IPR036291">
    <property type="entry name" value="NAD(P)-bd_dom_sf"/>
</dbReference>
<sequence>MSFFTEIYYILVIFWRVLFPRGNFKAGDVPDLNGRVAIVTGAVYMASRSKDKATEAIGRLKEETGKEAIFLELDLSSLASVRKAAQEFLSKEAELHILFNNAGVMGPPIDQVTADGFDMQFGTNVIGHFLFTELLMLALLAGTHSSPDRHTRVVTTSSSGAMYGKIDFESFREGPGRRRHSKEALYAQSKLANVIVAREVAKRYGDQGIVSISVDPGYIKTELQRYYRQTAGSRLMLKLALLNPPPFGALTQLWAGTAPEAIHENGKYAIPIARIARCRAEAYDDELGRKVWAALGDAVKEQ</sequence>
<name>S8DPV6_FOMSC</name>
<dbReference type="Gene3D" id="3.40.50.720">
    <property type="entry name" value="NAD(P)-binding Rossmann-like Domain"/>
    <property type="match status" value="1"/>
</dbReference>
<organism evidence="2 3">
    <name type="scientific">Fomitopsis schrenkii</name>
    <name type="common">Brown rot fungus</name>
    <dbReference type="NCBI Taxonomy" id="2126942"/>
    <lineage>
        <taxon>Eukaryota</taxon>
        <taxon>Fungi</taxon>
        <taxon>Dikarya</taxon>
        <taxon>Basidiomycota</taxon>
        <taxon>Agaricomycotina</taxon>
        <taxon>Agaricomycetes</taxon>
        <taxon>Polyporales</taxon>
        <taxon>Fomitopsis</taxon>
    </lineage>
</organism>